<reference evidence="1" key="1">
    <citation type="journal article" date="2023" name="G3 (Bethesda)">
        <title>Whole genome assembly and annotation of the endangered Caribbean coral Acropora cervicornis.</title>
        <authorList>
            <person name="Selwyn J.D."/>
            <person name="Vollmer S.V."/>
        </authorList>
    </citation>
    <scope>NUCLEOTIDE SEQUENCE</scope>
    <source>
        <strain evidence="1">K2</strain>
    </source>
</reference>
<evidence type="ECO:0000313" key="2">
    <source>
        <dbReference type="Proteomes" id="UP001249851"/>
    </source>
</evidence>
<gene>
    <name evidence="1" type="ORF">P5673_013085</name>
</gene>
<dbReference type="AlphaFoldDB" id="A0AAD9V6W4"/>
<comment type="caution">
    <text evidence="1">The sequence shown here is derived from an EMBL/GenBank/DDBJ whole genome shotgun (WGS) entry which is preliminary data.</text>
</comment>
<reference evidence="1" key="2">
    <citation type="journal article" date="2023" name="Science">
        <title>Genomic signatures of disease resistance in endangered staghorn corals.</title>
        <authorList>
            <person name="Vollmer S.V."/>
            <person name="Selwyn J.D."/>
            <person name="Despard B.A."/>
            <person name="Roesel C.L."/>
        </authorList>
    </citation>
    <scope>NUCLEOTIDE SEQUENCE</scope>
    <source>
        <strain evidence="1">K2</strain>
    </source>
</reference>
<keyword evidence="2" id="KW-1185">Reference proteome</keyword>
<proteinExistence type="predicted"/>
<dbReference type="Proteomes" id="UP001249851">
    <property type="component" value="Unassembled WGS sequence"/>
</dbReference>
<organism evidence="1 2">
    <name type="scientific">Acropora cervicornis</name>
    <name type="common">Staghorn coral</name>
    <dbReference type="NCBI Taxonomy" id="6130"/>
    <lineage>
        <taxon>Eukaryota</taxon>
        <taxon>Metazoa</taxon>
        <taxon>Cnidaria</taxon>
        <taxon>Anthozoa</taxon>
        <taxon>Hexacorallia</taxon>
        <taxon>Scleractinia</taxon>
        <taxon>Astrocoeniina</taxon>
        <taxon>Acroporidae</taxon>
        <taxon>Acropora</taxon>
    </lineage>
</organism>
<sequence length="181" mass="21645">MATIAARQVSSRFRILFCSARHFRKSSLLANKPVAPCEGLRSAMVSHQIYSRRGSATMSGTEEEETVGSWLEKAKKRNWLWRWLNDINEIEAQMMSEEEYNERERMVEKLMDRYFDTPDAKFDHDIFEEIFDLLIKYKDREAVKMFWGLMQEMQVQPDPALRKKVVEEYLIKAREESWSWF</sequence>
<protein>
    <submittedName>
        <fullName evidence="1">Uncharacterized protein</fullName>
    </submittedName>
</protein>
<accession>A0AAD9V6W4</accession>
<evidence type="ECO:0000313" key="1">
    <source>
        <dbReference type="EMBL" id="KAK2563389.1"/>
    </source>
</evidence>
<dbReference type="EMBL" id="JARQWQ010000025">
    <property type="protein sequence ID" value="KAK2563389.1"/>
    <property type="molecule type" value="Genomic_DNA"/>
</dbReference>
<name>A0AAD9V6W4_ACRCE</name>